<dbReference type="InterPro" id="IPR002178">
    <property type="entry name" value="PTS_EIIA_type-2_dom"/>
</dbReference>
<keyword evidence="2" id="KW-0813">Transport</keyword>
<keyword evidence="2" id="KW-0762">Sugar transport</keyword>
<dbReference type="PROSITE" id="PS00372">
    <property type="entry name" value="PTS_EIIA_TYPE_2_HIS"/>
    <property type="match status" value="1"/>
</dbReference>
<dbReference type="PANTHER" id="PTHR47738:SF1">
    <property type="entry name" value="NITROGEN REGULATORY PROTEIN"/>
    <property type="match status" value="1"/>
</dbReference>
<dbReference type="RefSeq" id="WP_128466338.1">
    <property type="nucleotide sequence ID" value="NZ_CP035108.1"/>
</dbReference>
<dbReference type="Proteomes" id="UP000287502">
    <property type="component" value="Chromosome"/>
</dbReference>
<dbReference type="OrthoDB" id="95460at2"/>
<dbReference type="SUPFAM" id="SSF55804">
    <property type="entry name" value="Phoshotransferase/anion transport protein"/>
    <property type="match status" value="1"/>
</dbReference>
<evidence type="ECO:0000313" key="3">
    <source>
        <dbReference type="Proteomes" id="UP000287502"/>
    </source>
</evidence>
<proteinExistence type="predicted"/>
<dbReference type="InterPro" id="IPR016152">
    <property type="entry name" value="PTrfase/Anion_transptr"/>
</dbReference>
<dbReference type="Pfam" id="PF00359">
    <property type="entry name" value="PTS_EIIA_2"/>
    <property type="match status" value="1"/>
</dbReference>
<keyword evidence="3" id="KW-1185">Reference proteome</keyword>
<organism evidence="2 3">
    <name type="scientific">Geovibrio thiophilus</name>
    <dbReference type="NCBI Taxonomy" id="139438"/>
    <lineage>
        <taxon>Bacteria</taxon>
        <taxon>Pseudomonadati</taxon>
        <taxon>Deferribacterota</taxon>
        <taxon>Deferribacteres</taxon>
        <taxon>Deferribacterales</taxon>
        <taxon>Geovibrionaceae</taxon>
        <taxon>Geovibrio</taxon>
    </lineage>
</organism>
<reference evidence="2 3" key="1">
    <citation type="submission" date="2019-01" db="EMBL/GenBank/DDBJ databases">
        <title>Geovibrio thiophilus DSM 11263, complete genome.</title>
        <authorList>
            <person name="Spring S."/>
            <person name="Bunk B."/>
            <person name="Sproer C."/>
        </authorList>
    </citation>
    <scope>NUCLEOTIDE SEQUENCE [LARGE SCALE GENOMIC DNA]</scope>
    <source>
        <strain evidence="2 3">DSM 11263</strain>
    </source>
</reference>
<dbReference type="PROSITE" id="PS51094">
    <property type="entry name" value="PTS_EIIA_TYPE_2"/>
    <property type="match status" value="1"/>
</dbReference>
<dbReference type="CDD" id="cd00211">
    <property type="entry name" value="PTS_IIA_fru"/>
    <property type="match status" value="1"/>
</dbReference>
<evidence type="ECO:0000313" key="2">
    <source>
        <dbReference type="EMBL" id="QAR33052.1"/>
    </source>
</evidence>
<dbReference type="InterPro" id="IPR051541">
    <property type="entry name" value="PTS_SugarTrans_NitroReg"/>
</dbReference>
<dbReference type="PANTHER" id="PTHR47738">
    <property type="entry name" value="PTS SYSTEM FRUCTOSE-LIKE EIIA COMPONENT-RELATED"/>
    <property type="match status" value="1"/>
</dbReference>
<feature type="domain" description="PTS EIIA type-2" evidence="1">
    <location>
        <begin position="5"/>
        <end position="147"/>
    </location>
</feature>
<gene>
    <name evidence="2" type="ORF">EP073_06405</name>
</gene>
<dbReference type="Gene3D" id="3.40.930.10">
    <property type="entry name" value="Mannitol-specific EII, Chain A"/>
    <property type="match status" value="1"/>
</dbReference>
<dbReference type="KEGG" id="gtl:EP073_06405"/>
<name>A0A410JY19_9BACT</name>
<sequence length="151" mass="16662">MNLSDYIDGERVILSLSSQDKDSAIREMVSFLDGKNALSDAESALKALFEREKLGSTGVGEEIAIPHAKLAIDDLVMLMAFSEGLPFQSADGKDVKILFLVLAPEKQMNLHLKTLAKISRLVKATDFRDRVLGAKSAQEVCLILREEEQKL</sequence>
<protein>
    <submittedName>
        <fullName evidence="2">PTS sugar transporter subunit IIA</fullName>
    </submittedName>
</protein>
<dbReference type="EMBL" id="CP035108">
    <property type="protein sequence ID" value="QAR33052.1"/>
    <property type="molecule type" value="Genomic_DNA"/>
</dbReference>
<dbReference type="GO" id="GO:0030295">
    <property type="term" value="F:protein kinase activator activity"/>
    <property type="evidence" value="ECO:0007669"/>
    <property type="project" value="TreeGrafter"/>
</dbReference>
<dbReference type="AlphaFoldDB" id="A0A410JY19"/>
<evidence type="ECO:0000259" key="1">
    <source>
        <dbReference type="PROSITE" id="PS51094"/>
    </source>
</evidence>
<accession>A0A410JY19</accession>